<dbReference type="GO" id="GO:0005886">
    <property type="term" value="C:plasma membrane"/>
    <property type="evidence" value="ECO:0007669"/>
    <property type="project" value="UniProtKB-SubCell"/>
</dbReference>
<feature type="transmembrane region" description="Helical" evidence="7">
    <location>
        <begin position="29"/>
        <end position="50"/>
    </location>
</feature>
<evidence type="ECO:0000256" key="3">
    <source>
        <dbReference type="ARBA" id="ARBA00022475"/>
    </source>
</evidence>
<comment type="similarity">
    <text evidence="2">Belongs to the UPF0718 family.</text>
</comment>
<dbReference type="RefSeq" id="WP_243834306.1">
    <property type="nucleotide sequence ID" value="NZ_QLME01000010.1"/>
</dbReference>
<evidence type="ECO:0000256" key="7">
    <source>
        <dbReference type="SAM" id="Phobius"/>
    </source>
</evidence>
<dbReference type="AlphaFoldDB" id="A0A4V3G593"/>
<accession>A0A4V3G593</accession>
<evidence type="ECO:0000256" key="5">
    <source>
        <dbReference type="ARBA" id="ARBA00022989"/>
    </source>
</evidence>
<gene>
    <name evidence="8" type="ORF">C8C77_11212</name>
</gene>
<feature type="transmembrane region" description="Helical" evidence="7">
    <location>
        <begin position="103"/>
        <end position="122"/>
    </location>
</feature>
<organism evidence="8 9">
    <name type="scientific">Halanaerobium saccharolyticum</name>
    <dbReference type="NCBI Taxonomy" id="43595"/>
    <lineage>
        <taxon>Bacteria</taxon>
        <taxon>Bacillati</taxon>
        <taxon>Bacillota</taxon>
        <taxon>Clostridia</taxon>
        <taxon>Halanaerobiales</taxon>
        <taxon>Halanaerobiaceae</taxon>
        <taxon>Halanaerobium</taxon>
    </lineage>
</organism>
<evidence type="ECO:0000313" key="8">
    <source>
        <dbReference type="EMBL" id="TDW03478.1"/>
    </source>
</evidence>
<evidence type="ECO:0000313" key="9">
    <source>
        <dbReference type="Proteomes" id="UP000294697"/>
    </source>
</evidence>
<dbReference type="Pfam" id="PF03773">
    <property type="entry name" value="ArsP_1"/>
    <property type="match status" value="1"/>
</dbReference>
<protein>
    <submittedName>
        <fullName evidence="8">Putative permease</fullName>
    </submittedName>
</protein>
<reference evidence="8 9" key="1">
    <citation type="submission" date="2019-03" db="EMBL/GenBank/DDBJ databases">
        <title>Subsurface microbial communities from deep shales in Ohio and West Virginia, USA.</title>
        <authorList>
            <person name="Wrighton K."/>
        </authorList>
    </citation>
    <scope>NUCLEOTIDE SEQUENCE [LARGE SCALE GENOMIC DNA]</scope>
    <source>
        <strain evidence="8 9">MSL9.2</strain>
    </source>
</reference>
<name>A0A4V3G593_9FIRM</name>
<dbReference type="EMBL" id="SODA01000012">
    <property type="protein sequence ID" value="TDW03478.1"/>
    <property type="molecule type" value="Genomic_DNA"/>
</dbReference>
<keyword evidence="5 7" id="KW-1133">Transmembrane helix</keyword>
<feature type="transmembrane region" description="Helical" evidence="7">
    <location>
        <begin position="70"/>
        <end position="91"/>
    </location>
</feature>
<sequence length="192" mass="21599">MKQNNKTDSRTDTAEGELREQKLKIKNKLFNLFKAIIFIAILFIIFKIYLSEYFTPAVIMSGSYAKEMIMIFPAVLLLMGLADVWIPSSMIKKYLGQKSGISGKLLAIFLGSLPAGPMYVAFPLASELLKKKPSLSNIIIFLGIWASLKIPQIGVEIQFLGLKFAFLRFIFTLISVILMGLIIEKLVDRETL</sequence>
<keyword evidence="3" id="KW-1003">Cell membrane</keyword>
<keyword evidence="4 7" id="KW-0812">Transmembrane</keyword>
<feature type="transmembrane region" description="Helical" evidence="7">
    <location>
        <begin position="134"/>
        <end position="153"/>
    </location>
</feature>
<evidence type="ECO:0000256" key="1">
    <source>
        <dbReference type="ARBA" id="ARBA00004651"/>
    </source>
</evidence>
<comment type="caution">
    <text evidence="8">The sequence shown here is derived from an EMBL/GenBank/DDBJ whole genome shotgun (WGS) entry which is preliminary data.</text>
</comment>
<evidence type="ECO:0000256" key="2">
    <source>
        <dbReference type="ARBA" id="ARBA00006386"/>
    </source>
</evidence>
<dbReference type="Proteomes" id="UP000294697">
    <property type="component" value="Unassembled WGS sequence"/>
</dbReference>
<evidence type="ECO:0000256" key="4">
    <source>
        <dbReference type="ARBA" id="ARBA00022692"/>
    </source>
</evidence>
<keyword evidence="6 7" id="KW-0472">Membrane</keyword>
<comment type="subcellular location">
    <subcellularLocation>
        <location evidence="1">Cell membrane</location>
        <topology evidence="1">Multi-pass membrane protein</topology>
    </subcellularLocation>
</comment>
<dbReference type="InterPro" id="IPR005524">
    <property type="entry name" value="DUF318"/>
</dbReference>
<proteinExistence type="inferred from homology"/>
<feature type="transmembrane region" description="Helical" evidence="7">
    <location>
        <begin position="165"/>
        <end position="183"/>
    </location>
</feature>
<evidence type="ECO:0000256" key="6">
    <source>
        <dbReference type="ARBA" id="ARBA00023136"/>
    </source>
</evidence>